<dbReference type="Proteomes" id="UP000887013">
    <property type="component" value="Unassembled WGS sequence"/>
</dbReference>
<dbReference type="GO" id="GO:0007219">
    <property type="term" value="P:Notch signaling pathway"/>
    <property type="evidence" value="ECO:0007669"/>
    <property type="project" value="UniProtKB-KW"/>
</dbReference>
<evidence type="ECO:0000313" key="13">
    <source>
        <dbReference type="EMBL" id="GFT96214.1"/>
    </source>
</evidence>
<evidence type="ECO:0000256" key="7">
    <source>
        <dbReference type="ARBA" id="ARBA00023163"/>
    </source>
</evidence>
<evidence type="ECO:0000313" key="14">
    <source>
        <dbReference type="Proteomes" id="UP000887013"/>
    </source>
</evidence>
<comment type="similarity">
    <text evidence="9">Belongs to the HEY family.</text>
</comment>
<dbReference type="PROSITE" id="PS51054">
    <property type="entry name" value="ORANGE"/>
    <property type="match status" value="1"/>
</dbReference>
<dbReference type="OrthoDB" id="6371181at2759"/>
<reference evidence="13" key="1">
    <citation type="submission" date="2020-08" db="EMBL/GenBank/DDBJ databases">
        <title>Multicomponent nature underlies the extraordinary mechanical properties of spider dragline silk.</title>
        <authorList>
            <person name="Kono N."/>
            <person name="Nakamura H."/>
            <person name="Mori M."/>
            <person name="Yoshida Y."/>
            <person name="Ohtoshi R."/>
            <person name="Malay A.D."/>
            <person name="Moran D.A.P."/>
            <person name="Tomita M."/>
            <person name="Numata K."/>
            <person name="Arakawa K."/>
        </authorList>
    </citation>
    <scope>NUCLEOTIDE SEQUENCE</scope>
</reference>
<dbReference type="InterPro" id="IPR036638">
    <property type="entry name" value="HLH_DNA-bd_sf"/>
</dbReference>
<comment type="subcellular location">
    <subcellularLocation>
        <location evidence="1">Nucleus</location>
    </subcellularLocation>
</comment>
<dbReference type="Gene3D" id="4.10.280.10">
    <property type="entry name" value="Helix-loop-helix DNA-binding domain"/>
    <property type="match status" value="1"/>
</dbReference>
<organism evidence="13 14">
    <name type="scientific">Nephila pilipes</name>
    <name type="common">Giant wood spider</name>
    <name type="synonym">Nephila maculata</name>
    <dbReference type="NCBI Taxonomy" id="299642"/>
    <lineage>
        <taxon>Eukaryota</taxon>
        <taxon>Metazoa</taxon>
        <taxon>Ecdysozoa</taxon>
        <taxon>Arthropoda</taxon>
        <taxon>Chelicerata</taxon>
        <taxon>Arachnida</taxon>
        <taxon>Araneae</taxon>
        <taxon>Araneomorphae</taxon>
        <taxon>Entelegynae</taxon>
        <taxon>Araneoidea</taxon>
        <taxon>Nephilidae</taxon>
        <taxon>Nephila</taxon>
    </lineage>
</organism>
<dbReference type="InterPro" id="IPR011598">
    <property type="entry name" value="bHLH_dom"/>
</dbReference>
<feature type="region of interest" description="Disordered" evidence="10">
    <location>
        <begin position="1"/>
        <end position="36"/>
    </location>
</feature>
<dbReference type="GO" id="GO:0005634">
    <property type="term" value="C:nucleus"/>
    <property type="evidence" value="ECO:0007669"/>
    <property type="project" value="UniProtKB-SubCell"/>
</dbReference>
<evidence type="ECO:0000256" key="5">
    <source>
        <dbReference type="ARBA" id="ARBA00023015"/>
    </source>
</evidence>
<feature type="compositionally biased region" description="Low complexity" evidence="10">
    <location>
        <begin position="196"/>
        <end position="235"/>
    </location>
</feature>
<dbReference type="PROSITE" id="PS50888">
    <property type="entry name" value="BHLH"/>
    <property type="match status" value="1"/>
</dbReference>
<dbReference type="GO" id="GO:0046983">
    <property type="term" value="F:protein dimerization activity"/>
    <property type="evidence" value="ECO:0007669"/>
    <property type="project" value="InterPro"/>
</dbReference>
<proteinExistence type="inferred from homology"/>
<dbReference type="GO" id="GO:0032502">
    <property type="term" value="P:developmental process"/>
    <property type="evidence" value="ECO:0007669"/>
    <property type="project" value="UniProtKB-ARBA"/>
</dbReference>
<evidence type="ECO:0000256" key="4">
    <source>
        <dbReference type="ARBA" id="ARBA00022976"/>
    </source>
</evidence>
<keyword evidence="2" id="KW-0217">Developmental protein</keyword>
<evidence type="ECO:0000256" key="3">
    <source>
        <dbReference type="ARBA" id="ARBA00022491"/>
    </source>
</evidence>
<dbReference type="Pfam" id="PF00010">
    <property type="entry name" value="HLH"/>
    <property type="match status" value="1"/>
</dbReference>
<keyword evidence="8" id="KW-0539">Nucleus</keyword>
<evidence type="ECO:0000256" key="10">
    <source>
        <dbReference type="SAM" id="MobiDB-lite"/>
    </source>
</evidence>
<dbReference type="SUPFAM" id="SSF158457">
    <property type="entry name" value="Orange domain-like"/>
    <property type="match status" value="1"/>
</dbReference>
<feature type="compositionally biased region" description="Basic and acidic residues" evidence="10">
    <location>
        <begin position="14"/>
        <end position="26"/>
    </location>
</feature>
<dbReference type="EMBL" id="BMAW01026231">
    <property type="protein sequence ID" value="GFT96214.1"/>
    <property type="molecule type" value="Genomic_DNA"/>
</dbReference>
<keyword evidence="6" id="KW-0238">DNA-binding</keyword>
<keyword evidence="5" id="KW-0805">Transcription regulation</keyword>
<name>A0A8X6UCD3_NEPPI</name>
<dbReference type="AlphaFoldDB" id="A0A8X6UCD3"/>
<evidence type="ECO:0000256" key="9">
    <source>
        <dbReference type="ARBA" id="ARBA00038262"/>
    </source>
</evidence>
<comment type="caution">
    <text evidence="13">The sequence shown here is derived from an EMBL/GenBank/DDBJ whole genome shotgun (WGS) entry which is preliminary data.</text>
</comment>
<keyword evidence="14" id="KW-1185">Reference proteome</keyword>
<gene>
    <name evidence="13" type="primary">Hey</name>
    <name evidence="13" type="ORF">NPIL_276271</name>
</gene>
<dbReference type="InterPro" id="IPR050370">
    <property type="entry name" value="HES_HEY"/>
</dbReference>
<sequence>MSDMDSECDDVFSEDSKGYEVTEEVKSSSITEDDGRHLMNRKRRRGIIEKRRRDRINNSLSELRRLVPAAFEKQGSAKLEKAEILQMTVDHLRIMHSKGMDMFNFDPHSFVMDYHGIGFRECASEVARYLVGFEGLDLQDPLRLRLMSHLQCFSAQRDLALSSTSHQSSSPSPWFSALPAMPTPQYPPFQARGSPRELSIYSSSSSAGSDRRPSSASSGLSTESSNRSSPSRVRSQLPISPVALNASALIGGFGRASMVLPESPLQRSPVKPYRPWGTELAY</sequence>
<dbReference type="SUPFAM" id="SSF47459">
    <property type="entry name" value="HLH, helix-loop-helix DNA-binding domain"/>
    <property type="match status" value="1"/>
</dbReference>
<feature type="domain" description="Orange" evidence="12">
    <location>
        <begin position="118"/>
        <end position="150"/>
    </location>
</feature>
<feature type="compositionally biased region" description="Acidic residues" evidence="10">
    <location>
        <begin position="1"/>
        <end position="13"/>
    </location>
</feature>
<dbReference type="SMART" id="SM00353">
    <property type="entry name" value="HLH"/>
    <property type="match status" value="1"/>
</dbReference>
<dbReference type="InterPro" id="IPR003650">
    <property type="entry name" value="Orange_dom"/>
</dbReference>
<dbReference type="PANTHER" id="PTHR10985">
    <property type="entry name" value="BASIC HELIX-LOOP-HELIX TRANSCRIPTION FACTOR, HES-RELATED"/>
    <property type="match status" value="1"/>
</dbReference>
<protein>
    <recommendedName>
        <fullName evidence="15">Hairy/enhancer-of-split related with YRPW motif protein</fullName>
    </recommendedName>
</protein>
<feature type="region of interest" description="Disordered" evidence="10">
    <location>
        <begin position="185"/>
        <end position="235"/>
    </location>
</feature>
<evidence type="ECO:0000256" key="8">
    <source>
        <dbReference type="ARBA" id="ARBA00023242"/>
    </source>
</evidence>
<evidence type="ECO:0000259" key="11">
    <source>
        <dbReference type="PROSITE" id="PS50888"/>
    </source>
</evidence>
<evidence type="ECO:0000256" key="1">
    <source>
        <dbReference type="ARBA" id="ARBA00004123"/>
    </source>
</evidence>
<keyword evidence="7" id="KW-0804">Transcription</keyword>
<dbReference type="SMART" id="SM00511">
    <property type="entry name" value="ORANGE"/>
    <property type="match status" value="1"/>
</dbReference>
<dbReference type="GO" id="GO:0006355">
    <property type="term" value="P:regulation of DNA-templated transcription"/>
    <property type="evidence" value="ECO:0007669"/>
    <property type="project" value="InterPro"/>
</dbReference>
<evidence type="ECO:0008006" key="15">
    <source>
        <dbReference type="Google" id="ProtNLM"/>
    </source>
</evidence>
<dbReference type="Pfam" id="PF07527">
    <property type="entry name" value="Hairy_orange"/>
    <property type="match status" value="1"/>
</dbReference>
<evidence type="ECO:0000256" key="2">
    <source>
        <dbReference type="ARBA" id="ARBA00022473"/>
    </source>
</evidence>
<dbReference type="GO" id="GO:0003677">
    <property type="term" value="F:DNA binding"/>
    <property type="evidence" value="ECO:0007669"/>
    <property type="project" value="UniProtKB-KW"/>
</dbReference>
<evidence type="ECO:0000259" key="12">
    <source>
        <dbReference type="PROSITE" id="PS51054"/>
    </source>
</evidence>
<keyword evidence="4" id="KW-0914">Notch signaling pathway</keyword>
<dbReference type="FunFam" id="4.10.280.10:FF:000012">
    <property type="entry name" value="hairy/enhancer-of-split related with YRPW motif protein 1"/>
    <property type="match status" value="1"/>
</dbReference>
<evidence type="ECO:0000256" key="6">
    <source>
        <dbReference type="ARBA" id="ARBA00023125"/>
    </source>
</evidence>
<accession>A0A8X6UCD3</accession>
<keyword evidence="3" id="KW-0678">Repressor</keyword>
<feature type="domain" description="BHLH" evidence="11">
    <location>
        <begin position="40"/>
        <end position="95"/>
    </location>
</feature>
<dbReference type="Gene3D" id="6.10.250.980">
    <property type="match status" value="1"/>
</dbReference>